<proteinExistence type="predicted"/>
<comment type="caution">
    <text evidence="2">The sequence shown here is derived from an EMBL/GenBank/DDBJ whole genome shotgun (WGS) entry which is preliminary data.</text>
</comment>
<accession>A0A2H1HXQ8</accession>
<dbReference type="EMBL" id="FXZB01000003">
    <property type="protein sequence ID" value="SMX67674.1"/>
    <property type="molecule type" value="Genomic_DNA"/>
</dbReference>
<dbReference type="AlphaFoldDB" id="A0A2H1HXQ8"/>
<organism evidence="2 3">
    <name type="scientific">Brevibacterium aurantiacum</name>
    <dbReference type="NCBI Taxonomy" id="273384"/>
    <lineage>
        <taxon>Bacteria</taxon>
        <taxon>Bacillati</taxon>
        <taxon>Actinomycetota</taxon>
        <taxon>Actinomycetes</taxon>
        <taxon>Micrococcales</taxon>
        <taxon>Brevibacteriaceae</taxon>
        <taxon>Brevibacterium</taxon>
    </lineage>
</organism>
<gene>
    <name evidence="2" type="ORF">BAUR9175_00595</name>
</gene>
<feature type="region of interest" description="Disordered" evidence="1">
    <location>
        <begin position="38"/>
        <end position="64"/>
    </location>
</feature>
<evidence type="ECO:0000313" key="3">
    <source>
        <dbReference type="Proteomes" id="UP000234525"/>
    </source>
</evidence>
<dbReference type="Proteomes" id="UP000234525">
    <property type="component" value="Unassembled WGS sequence"/>
</dbReference>
<reference evidence="2" key="1">
    <citation type="submission" date="2017-03" db="EMBL/GenBank/DDBJ databases">
        <authorList>
            <person name="Monnet C."/>
        </authorList>
    </citation>
    <scope>NUCLEOTIDE SEQUENCE [LARGE SCALE GENOMIC DNA]</scope>
    <source>
        <strain evidence="2">ATCC 9175</strain>
    </source>
</reference>
<evidence type="ECO:0000256" key="1">
    <source>
        <dbReference type="SAM" id="MobiDB-lite"/>
    </source>
</evidence>
<protein>
    <submittedName>
        <fullName evidence="2">Uncharacterized protein</fullName>
    </submittedName>
</protein>
<keyword evidence="3" id="KW-1185">Reference proteome</keyword>
<evidence type="ECO:0000313" key="2">
    <source>
        <dbReference type="EMBL" id="SMX67674.1"/>
    </source>
</evidence>
<sequence>MKRHTNGAQRISLGTIRMSVGGCCADVMRTLWFERLNGPGPQIPQKNMAGTTRPPTRTMGPMMTIDIPNFTRMRVSLAL</sequence>
<feature type="compositionally biased region" description="Low complexity" evidence="1">
    <location>
        <begin position="50"/>
        <end position="64"/>
    </location>
</feature>
<name>A0A2H1HXQ8_BREAU</name>